<proteinExistence type="inferred from homology"/>
<comment type="cofactor">
    <cofactor evidence="10">
        <name>[2Fe-2S] cluster</name>
        <dbReference type="ChEBI" id="CHEBI:190135"/>
    </cofactor>
</comment>
<dbReference type="SUPFAM" id="SSF52343">
    <property type="entry name" value="Ferredoxin reductase-like, C-terminal NADP-linked domain"/>
    <property type="match status" value="1"/>
</dbReference>
<evidence type="ECO:0000256" key="10">
    <source>
        <dbReference type="ARBA" id="ARBA00034078"/>
    </source>
</evidence>
<feature type="binding site" evidence="12">
    <location>
        <position position="242"/>
    </location>
    <ligand>
        <name>[2Fe-2S] cluster</name>
        <dbReference type="ChEBI" id="CHEBI:190135"/>
    </ligand>
</feature>
<comment type="cofactor">
    <cofactor evidence="11">
        <name>FAD</name>
        <dbReference type="ChEBI" id="CHEBI:57692"/>
    </cofactor>
    <text evidence="11">Binds 1 FAD per subunit.</text>
</comment>
<dbReference type="InterPro" id="IPR037117">
    <property type="entry name" value="Dihydroorotate_DH_ele_sf"/>
</dbReference>
<dbReference type="InterPro" id="IPR012165">
    <property type="entry name" value="Cyt_c3_hydrogenase_gsu"/>
</dbReference>
<evidence type="ECO:0000256" key="12">
    <source>
        <dbReference type="PIRSR" id="PIRSR006816-2"/>
    </source>
</evidence>
<dbReference type="Gene3D" id="2.40.30.10">
    <property type="entry name" value="Translation factors"/>
    <property type="match status" value="1"/>
</dbReference>
<name>A0A1F2WS79_9ACTN</name>
<evidence type="ECO:0000256" key="9">
    <source>
        <dbReference type="ARBA" id="ARBA00023014"/>
    </source>
</evidence>
<reference evidence="14 15" key="1">
    <citation type="journal article" date="2016" name="Nat. Commun.">
        <title>Thousands of microbial genomes shed light on interconnected biogeochemical processes in an aquifer system.</title>
        <authorList>
            <person name="Anantharaman K."/>
            <person name="Brown C.T."/>
            <person name="Hug L.A."/>
            <person name="Sharon I."/>
            <person name="Castelle C.J."/>
            <person name="Probst A.J."/>
            <person name="Thomas B.C."/>
            <person name="Singh A."/>
            <person name="Wilkins M.J."/>
            <person name="Karaoz U."/>
            <person name="Brodie E.L."/>
            <person name="Williams K.H."/>
            <person name="Hubbard S.S."/>
            <person name="Banfield J.F."/>
        </authorList>
    </citation>
    <scope>NUCLEOTIDE SEQUENCE [LARGE SCALE GENOMIC DNA]</scope>
</reference>
<sequence length="264" mass="28708">MGSKFSAPIIEKSVYGCLTRVVFGVDQAYLAEPGQFLHVLCGSEDGRILRRPYSLFDTASGTASILVKEAGPGSAWLARREVGEEIDCMGPLGRPFSFSIFDRPALIAGGAGIAPLIFLYKNMCSEGMEPSLFWGIERSGDYGDMPESILAEFQVRIASEDGRVGFKGTALELFTSQQPEDFSAIYACGPRGMLIELTEIMIGDRRARLQLSFEERMACGVGACKGCVVPASDPAGSYLTVCKDGPVFEGKELDWARLKSRVWQ</sequence>
<keyword evidence="6 11" id="KW-0274">FAD</keyword>
<feature type="binding site" evidence="12">
    <location>
        <position position="227"/>
    </location>
    <ligand>
        <name>[2Fe-2S] cluster</name>
        <dbReference type="ChEBI" id="CHEBI:190135"/>
    </ligand>
</feature>
<dbReference type="STRING" id="1797197.A2Y75_04840"/>
<keyword evidence="8 12" id="KW-0408">Iron</keyword>
<dbReference type="AlphaFoldDB" id="A0A1F2WS79"/>
<comment type="cofactor">
    <cofactor evidence="12">
        <name>[2Fe-2S] cluster</name>
        <dbReference type="ChEBI" id="CHEBI:190135"/>
    </cofactor>
    <text evidence="12">Binds 1 [2Fe-2S] cluster per subunit.</text>
</comment>
<keyword evidence="4 12" id="KW-0001">2Fe-2S</keyword>
<evidence type="ECO:0000313" key="15">
    <source>
        <dbReference type="Proteomes" id="UP000177876"/>
    </source>
</evidence>
<keyword evidence="2" id="KW-0813">Transport</keyword>
<dbReference type="PROSITE" id="PS51384">
    <property type="entry name" value="FAD_FR"/>
    <property type="match status" value="1"/>
</dbReference>
<evidence type="ECO:0000256" key="4">
    <source>
        <dbReference type="ARBA" id="ARBA00022714"/>
    </source>
</evidence>
<dbReference type="PANTHER" id="PTHR43513:SF3">
    <property type="entry name" value="DIHYDROOROTATE DEHYDROGENASE B (NAD(+)), ELECTRON TRANSFER SUBUNIT-RELATED"/>
    <property type="match status" value="1"/>
</dbReference>
<evidence type="ECO:0000256" key="6">
    <source>
        <dbReference type="ARBA" id="ARBA00022827"/>
    </source>
</evidence>
<keyword evidence="9 12" id="KW-0411">Iron-sulfur</keyword>
<evidence type="ECO:0000256" key="2">
    <source>
        <dbReference type="ARBA" id="ARBA00022448"/>
    </source>
</evidence>
<dbReference type="GO" id="GO:0006221">
    <property type="term" value="P:pyrimidine nucleotide biosynthetic process"/>
    <property type="evidence" value="ECO:0007669"/>
    <property type="project" value="InterPro"/>
</dbReference>
<dbReference type="Gene3D" id="2.10.240.10">
    <property type="entry name" value="Dihydroorotate dehydrogenase, electron transfer subunit"/>
    <property type="match status" value="1"/>
</dbReference>
<keyword evidence="5 12" id="KW-0479">Metal-binding</keyword>
<dbReference type="InterPro" id="IPR039261">
    <property type="entry name" value="FNR_nucleotide-bd"/>
</dbReference>
<evidence type="ECO:0000259" key="13">
    <source>
        <dbReference type="PROSITE" id="PS51384"/>
    </source>
</evidence>
<protein>
    <recommendedName>
        <fullName evidence="13">FAD-binding FR-type domain-containing protein</fullName>
    </recommendedName>
</protein>
<evidence type="ECO:0000256" key="8">
    <source>
        <dbReference type="ARBA" id="ARBA00023004"/>
    </source>
</evidence>
<comment type="caution">
    <text evidence="14">The sequence shown here is derived from an EMBL/GenBank/DDBJ whole genome shotgun (WGS) entry which is preliminary data.</text>
</comment>
<dbReference type="SUPFAM" id="SSF63380">
    <property type="entry name" value="Riboflavin synthase domain-like"/>
    <property type="match status" value="1"/>
</dbReference>
<dbReference type="GO" id="GO:0050660">
    <property type="term" value="F:flavin adenine dinucleotide binding"/>
    <property type="evidence" value="ECO:0007669"/>
    <property type="project" value="InterPro"/>
</dbReference>
<gene>
    <name evidence="14" type="ORF">A2Y75_04840</name>
</gene>
<dbReference type="EMBL" id="MELK01000011">
    <property type="protein sequence ID" value="OFW59709.1"/>
    <property type="molecule type" value="Genomic_DNA"/>
</dbReference>
<dbReference type="GO" id="GO:0016491">
    <property type="term" value="F:oxidoreductase activity"/>
    <property type="evidence" value="ECO:0007669"/>
    <property type="project" value="InterPro"/>
</dbReference>
<dbReference type="GO" id="GO:0046872">
    <property type="term" value="F:metal ion binding"/>
    <property type="evidence" value="ECO:0007669"/>
    <property type="project" value="UniProtKB-KW"/>
</dbReference>
<feature type="binding site" evidence="12">
    <location>
        <position position="224"/>
    </location>
    <ligand>
        <name>[2Fe-2S] cluster</name>
        <dbReference type="ChEBI" id="CHEBI:190135"/>
    </ligand>
</feature>
<dbReference type="GO" id="GO:0051537">
    <property type="term" value="F:2 iron, 2 sulfur cluster binding"/>
    <property type="evidence" value="ECO:0007669"/>
    <property type="project" value="UniProtKB-KW"/>
</dbReference>
<dbReference type="Proteomes" id="UP000177876">
    <property type="component" value="Unassembled WGS sequence"/>
</dbReference>
<organism evidence="14 15">
    <name type="scientific">Candidatus Solincola sediminis</name>
    <dbReference type="NCBI Taxonomy" id="1797199"/>
    <lineage>
        <taxon>Bacteria</taxon>
        <taxon>Bacillati</taxon>
        <taxon>Actinomycetota</taxon>
        <taxon>Candidatus Geothermincolia</taxon>
        <taxon>Candidatus Geothermincolales</taxon>
        <taxon>Candidatus Geothermincolaceae</taxon>
        <taxon>Candidatus Solincola</taxon>
    </lineage>
</organism>
<keyword evidence="3 11" id="KW-0285">Flavoprotein</keyword>
<dbReference type="Gene3D" id="3.40.50.80">
    <property type="entry name" value="Nucleotide-binding domain of ferredoxin-NADP reductase (FNR) module"/>
    <property type="match status" value="1"/>
</dbReference>
<dbReference type="InterPro" id="IPR017938">
    <property type="entry name" value="Riboflavin_synthase-like_b-brl"/>
</dbReference>
<evidence type="ECO:0000256" key="3">
    <source>
        <dbReference type="ARBA" id="ARBA00022630"/>
    </source>
</evidence>
<dbReference type="InterPro" id="IPR019480">
    <property type="entry name" value="Dihydroorotate_DH_Fe-S-bd"/>
</dbReference>
<comment type="similarity">
    <text evidence="1">Belongs to the PyrK family.</text>
</comment>
<dbReference type="Pfam" id="PF10418">
    <property type="entry name" value="DHODB_Fe-S_bind"/>
    <property type="match status" value="1"/>
</dbReference>
<evidence type="ECO:0000256" key="7">
    <source>
        <dbReference type="ARBA" id="ARBA00022982"/>
    </source>
</evidence>
<dbReference type="PANTHER" id="PTHR43513">
    <property type="entry name" value="DIHYDROOROTATE DEHYDROGENASE B (NAD(+)), ELECTRON TRANSFER SUBUNIT"/>
    <property type="match status" value="1"/>
</dbReference>
<feature type="domain" description="FAD-binding FR-type" evidence="13">
    <location>
        <begin position="2"/>
        <end position="98"/>
    </location>
</feature>
<dbReference type="PIRSF" id="PIRSF006816">
    <property type="entry name" value="Cyc3_hyd_g"/>
    <property type="match status" value="1"/>
</dbReference>
<evidence type="ECO:0000313" key="14">
    <source>
        <dbReference type="EMBL" id="OFW59709.1"/>
    </source>
</evidence>
<evidence type="ECO:0000256" key="5">
    <source>
        <dbReference type="ARBA" id="ARBA00022723"/>
    </source>
</evidence>
<keyword evidence="7" id="KW-0249">Electron transport</keyword>
<feature type="binding site" evidence="12">
    <location>
        <position position="219"/>
    </location>
    <ligand>
        <name>[2Fe-2S] cluster</name>
        <dbReference type="ChEBI" id="CHEBI:190135"/>
    </ligand>
</feature>
<dbReference type="InterPro" id="IPR050353">
    <property type="entry name" value="PyrK_electron_transfer"/>
</dbReference>
<evidence type="ECO:0000256" key="11">
    <source>
        <dbReference type="PIRSR" id="PIRSR006816-1"/>
    </source>
</evidence>
<dbReference type="InterPro" id="IPR017927">
    <property type="entry name" value="FAD-bd_FR_type"/>
</dbReference>
<feature type="binding site" evidence="11">
    <location>
        <begin position="51"/>
        <end position="54"/>
    </location>
    <ligand>
        <name>FAD</name>
        <dbReference type="ChEBI" id="CHEBI:57692"/>
    </ligand>
</feature>
<evidence type="ECO:0000256" key="1">
    <source>
        <dbReference type="ARBA" id="ARBA00006422"/>
    </source>
</evidence>
<accession>A0A1F2WS79</accession>